<comment type="caution">
    <text evidence="2">The sequence shown here is derived from an EMBL/GenBank/DDBJ whole genome shotgun (WGS) entry which is preliminary data.</text>
</comment>
<gene>
    <name evidence="2" type="ORF">A2382_03410</name>
</gene>
<accession>A0A1F8CRH4</accession>
<feature type="compositionally biased region" description="Polar residues" evidence="1">
    <location>
        <begin position="8"/>
        <end position="21"/>
    </location>
</feature>
<evidence type="ECO:0000313" key="3">
    <source>
        <dbReference type="Proteomes" id="UP000178999"/>
    </source>
</evidence>
<dbReference type="Proteomes" id="UP000178999">
    <property type="component" value="Unassembled WGS sequence"/>
</dbReference>
<feature type="region of interest" description="Disordered" evidence="1">
    <location>
        <begin position="1"/>
        <end position="21"/>
    </location>
</feature>
<protein>
    <submittedName>
        <fullName evidence="2">Uncharacterized protein</fullName>
    </submittedName>
</protein>
<dbReference type="STRING" id="1802538.A2382_03410"/>
<dbReference type="AlphaFoldDB" id="A0A1F8CRH4"/>
<proteinExistence type="predicted"/>
<organism evidence="2 3">
    <name type="scientific">Candidatus Woesebacteria bacterium RIFOXYB1_FULL_38_16</name>
    <dbReference type="NCBI Taxonomy" id="1802538"/>
    <lineage>
        <taxon>Bacteria</taxon>
        <taxon>Candidatus Woeseibacteriota</taxon>
    </lineage>
</organism>
<dbReference type="EMBL" id="MGHY01000025">
    <property type="protein sequence ID" value="OGM78914.1"/>
    <property type="molecule type" value="Genomic_DNA"/>
</dbReference>
<name>A0A1F8CRH4_9BACT</name>
<sequence length="401" mass="44759">MAIDIPNDSFSTPKTEQGSQITALKATVESLKNETIILSEPPVLTPDSPWKIKLNPDGNVLVKAQEDVVYLTLEHSTTSPDPTSTTTPDIYVSLVDLIKHNAEAGVTVSLTAKAEQDLKLDIPISPTIKDPVQEIPIPYEASPAQIDKLQRLSDPSLLPIKFGETILPVIAVQQGNQLYELPNMVPAHYELSPTYNYALCVKMKTDQKLVYSDGSYLPQYKFTIDLPNEKGIAQQYILLEQKIEPDKTTLVVGRLINGRPDIKAIDPRDIPQLSFDKPRLASADNNNHMNKVVEVKTKEGKRGFFDFTNYRYGLDKTGSLQVTVENPDTKAPQTFKLADILHSLPYRLGCTSPDGKSDTRWWSVVNINSRGVKIGFYDGQQRKYSLKRISPQEFMALNTTT</sequence>
<evidence type="ECO:0000256" key="1">
    <source>
        <dbReference type="SAM" id="MobiDB-lite"/>
    </source>
</evidence>
<reference evidence="2 3" key="1">
    <citation type="journal article" date="2016" name="Nat. Commun.">
        <title>Thousands of microbial genomes shed light on interconnected biogeochemical processes in an aquifer system.</title>
        <authorList>
            <person name="Anantharaman K."/>
            <person name="Brown C.T."/>
            <person name="Hug L.A."/>
            <person name="Sharon I."/>
            <person name="Castelle C.J."/>
            <person name="Probst A.J."/>
            <person name="Thomas B.C."/>
            <person name="Singh A."/>
            <person name="Wilkins M.J."/>
            <person name="Karaoz U."/>
            <person name="Brodie E.L."/>
            <person name="Williams K.H."/>
            <person name="Hubbard S.S."/>
            <person name="Banfield J.F."/>
        </authorList>
    </citation>
    <scope>NUCLEOTIDE SEQUENCE [LARGE SCALE GENOMIC DNA]</scope>
</reference>
<evidence type="ECO:0000313" key="2">
    <source>
        <dbReference type="EMBL" id="OGM78914.1"/>
    </source>
</evidence>